<dbReference type="Gene3D" id="1.20.120.10">
    <property type="entry name" value="Cytochrome c/b562"/>
    <property type="match status" value="1"/>
</dbReference>
<gene>
    <name evidence="2" type="ORF">FRC98_10315</name>
</gene>
<dbReference type="Proteomes" id="UP000321412">
    <property type="component" value="Unassembled WGS sequence"/>
</dbReference>
<feature type="region of interest" description="Disordered" evidence="1">
    <location>
        <begin position="38"/>
        <end position="77"/>
    </location>
</feature>
<dbReference type="InterPro" id="IPR010980">
    <property type="entry name" value="Cyt_c/b562"/>
</dbReference>
<proteinExistence type="predicted"/>
<dbReference type="InterPro" id="IPR002321">
    <property type="entry name" value="Cyt_c_II"/>
</dbReference>
<reference evidence="2 3" key="1">
    <citation type="submission" date="2019-08" db="EMBL/GenBank/DDBJ databases">
        <title>Bradymonadales sp. TMQ4.</title>
        <authorList>
            <person name="Liang Q."/>
        </authorList>
    </citation>
    <scope>NUCLEOTIDE SEQUENCE [LARGE SCALE GENOMIC DNA]</scope>
    <source>
        <strain evidence="2 3">TMQ4</strain>
    </source>
</reference>
<dbReference type="SUPFAM" id="SSF47175">
    <property type="entry name" value="Cytochromes"/>
    <property type="match status" value="1"/>
</dbReference>
<evidence type="ECO:0000313" key="2">
    <source>
        <dbReference type="EMBL" id="TXD37120.1"/>
    </source>
</evidence>
<dbReference type="AlphaFoldDB" id="A0A5C6X5P8"/>
<sequence>MGIVGFEGESMTKFRKSAIGLASFLVLIGVSACDTNEEPAEVASAPEAHHQDEETHADEHAADEHAADPHAAETPASFEDLPEGVNAVQHEMRLLNEAMHTTLTLIANNQLGGIPALIHRVHPAKELTHSAIEAGAYLPPKNPERIEAFVEMDEVFHDDLRELLRAAKADDLQRATAAYGELVQGCTNCHTAFRY</sequence>
<organism evidence="2 3">
    <name type="scientific">Lujinxingia vulgaris</name>
    <dbReference type="NCBI Taxonomy" id="2600176"/>
    <lineage>
        <taxon>Bacteria</taxon>
        <taxon>Deltaproteobacteria</taxon>
        <taxon>Bradymonadales</taxon>
        <taxon>Lujinxingiaceae</taxon>
        <taxon>Lujinxingia</taxon>
    </lineage>
</organism>
<name>A0A5C6X5P8_9DELT</name>
<evidence type="ECO:0000256" key="1">
    <source>
        <dbReference type="SAM" id="MobiDB-lite"/>
    </source>
</evidence>
<dbReference type="Pfam" id="PF01322">
    <property type="entry name" value="Cytochrom_C_2"/>
    <property type="match status" value="1"/>
</dbReference>
<dbReference type="GO" id="GO:0009055">
    <property type="term" value="F:electron transfer activity"/>
    <property type="evidence" value="ECO:0007669"/>
    <property type="project" value="InterPro"/>
</dbReference>
<dbReference type="GO" id="GO:0022900">
    <property type="term" value="P:electron transport chain"/>
    <property type="evidence" value="ECO:0007669"/>
    <property type="project" value="InterPro"/>
</dbReference>
<dbReference type="GO" id="GO:0020037">
    <property type="term" value="F:heme binding"/>
    <property type="evidence" value="ECO:0007669"/>
    <property type="project" value="InterPro"/>
</dbReference>
<dbReference type="OrthoDB" id="1430833at2"/>
<evidence type="ECO:0000313" key="3">
    <source>
        <dbReference type="Proteomes" id="UP000321412"/>
    </source>
</evidence>
<keyword evidence="3" id="KW-1185">Reference proteome</keyword>
<dbReference type="RefSeq" id="WP_146981331.1">
    <property type="nucleotide sequence ID" value="NZ_VOSM01000004.1"/>
</dbReference>
<accession>A0A5C6X5P8</accession>
<dbReference type="PROSITE" id="PS51009">
    <property type="entry name" value="CYTCII"/>
    <property type="match status" value="1"/>
</dbReference>
<feature type="compositionally biased region" description="Basic and acidic residues" evidence="1">
    <location>
        <begin position="47"/>
        <end position="71"/>
    </location>
</feature>
<dbReference type="EMBL" id="VOSM01000004">
    <property type="protein sequence ID" value="TXD37120.1"/>
    <property type="molecule type" value="Genomic_DNA"/>
</dbReference>
<protein>
    <submittedName>
        <fullName evidence="2">Cytochrome c</fullName>
    </submittedName>
</protein>
<dbReference type="GO" id="GO:0005506">
    <property type="term" value="F:iron ion binding"/>
    <property type="evidence" value="ECO:0007669"/>
    <property type="project" value="InterPro"/>
</dbReference>
<comment type="caution">
    <text evidence="2">The sequence shown here is derived from an EMBL/GenBank/DDBJ whole genome shotgun (WGS) entry which is preliminary data.</text>
</comment>